<evidence type="ECO:0000256" key="2">
    <source>
        <dbReference type="ARBA" id="ARBA00018672"/>
    </source>
</evidence>
<name>A0A3E3HX57_9FIRM</name>
<evidence type="ECO:0000256" key="1">
    <source>
        <dbReference type="ARBA" id="ARBA00004496"/>
    </source>
</evidence>
<dbReference type="Gene3D" id="3.40.50.2300">
    <property type="match status" value="1"/>
</dbReference>
<organism evidence="14 15">
    <name type="scientific">Eisenbergiella massiliensis</name>
    <dbReference type="NCBI Taxonomy" id="1720294"/>
    <lineage>
        <taxon>Bacteria</taxon>
        <taxon>Bacillati</taxon>
        <taxon>Bacillota</taxon>
        <taxon>Clostridia</taxon>
        <taxon>Lachnospirales</taxon>
        <taxon>Lachnospiraceae</taxon>
        <taxon>Eisenbergiella</taxon>
    </lineage>
</organism>
<protein>
    <recommendedName>
        <fullName evidence="2">Stage 0 sporulation protein A homolog</fullName>
    </recommendedName>
</protein>
<feature type="domain" description="Response regulatory" evidence="13">
    <location>
        <begin position="3"/>
        <end position="120"/>
    </location>
</feature>
<dbReference type="GO" id="GO:0043565">
    <property type="term" value="F:sequence-specific DNA binding"/>
    <property type="evidence" value="ECO:0007669"/>
    <property type="project" value="InterPro"/>
</dbReference>
<evidence type="ECO:0000313" key="15">
    <source>
        <dbReference type="Proteomes" id="UP000260812"/>
    </source>
</evidence>
<dbReference type="PANTHER" id="PTHR42713:SF3">
    <property type="entry name" value="TRANSCRIPTIONAL REGULATORY PROTEIN HPTR"/>
    <property type="match status" value="1"/>
</dbReference>
<dbReference type="Proteomes" id="UP000260812">
    <property type="component" value="Unassembled WGS sequence"/>
</dbReference>
<dbReference type="InterPro" id="IPR018060">
    <property type="entry name" value="HTH_AraC"/>
</dbReference>
<keyword evidence="3" id="KW-0963">Cytoplasm</keyword>
<evidence type="ECO:0000256" key="3">
    <source>
        <dbReference type="ARBA" id="ARBA00022490"/>
    </source>
</evidence>
<accession>A0A3E3HX57</accession>
<dbReference type="SMART" id="SM00448">
    <property type="entry name" value="REC"/>
    <property type="match status" value="1"/>
</dbReference>
<keyword evidence="7" id="KW-0238">DNA-binding</keyword>
<gene>
    <name evidence="14" type="ORF">DXC51_24660</name>
</gene>
<keyword evidence="6" id="KW-0805">Transcription regulation</keyword>
<dbReference type="GO" id="GO:0000160">
    <property type="term" value="P:phosphorelay signal transduction system"/>
    <property type="evidence" value="ECO:0007669"/>
    <property type="project" value="UniProtKB-KW"/>
</dbReference>
<dbReference type="EMBL" id="QVLV01000026">
    <property type="protein sequence ID" value="RGE56389.1"/>
    <property type="molecule type" value="Genomic_DNA"/>
</dbReference>
<feature type="modified residue" description="4-aspartylphosphate" evidence="10">
    <location>
        <position position="55"/>
    </location>
</feature>
<comment type="function">
    <text evidence="9">May play the central regulatory role in sporulation. It may be an element of the effector pathway responsible for the activation of sporulation genes in response to nutritional stress. Spo0A may act in concert with spo0H (a sigma factor) to control the expression of some genes that are critical to the sporulation process.</text>
</comment>
<feature type="domain" description="HTH araC/xylS-type" evidence="12">
    <location>
        <begin position="384"/>
        <end position="485"/>
    </location>
</feature>
<evidence type="ECO:0000259" key="12">
    <source>
        <dbReference type="PROSITE" id="PS01124"/>
    </source>
</evidence>
<dbReference type="GO" id="GO:0005737">
    <property type="term" value="C:cytoplasm"/>
    <property type="evidence" value="ECO:0007669"/>
    <property type="project" value="UniProtKB-SubCell"/>
</dbReference>
<comment type="caution">
    <text evidence="14">The sequence shown here is derived from an EMBL/GenBank/DDBJ whole genome shotgun (WGS) entry which is preliminary data.</text>
</comment>
<dbReference type="SUPFAM" id="SSF52172">
    <property type="entry name" value="CheY-like"/>
    <property type="match status" value="1"/>
</dbReference>
<evidence type="ECO:0000256" key="7">
    <source>
        <dbReference type="ARBA" id="ARBA00023125"/>
    </source>
</evidence>
<dbReference type="InterPro" id="IPR009057">
    <property type="entry name" value="Homeodomain-like_sf"/>
</dbReference>
<evidence type="ECO:0000256" key="4">
    <source>
        <dbReference type="ARBA" id="ARBA00022553"/>
    </source>
</evidence>
<evidence type="ECO:0000256" key="10">
    <source>
        <dbReference type="PROSITE-ProRule" id="PRU00169"/>
    </source>
</evidence>
<evidence type="ECO:0000259" key="13">
    <source>
        <dbReference type="PROSITE" id="PS50110"/>
    </source>
</evidence>
<reference evidence="14" key="1">
    <citation type="submission" date="2018-08" db="EMBL/GenBank/DDBJ databases">
        <title>A genome reference for cultivated species of the human gut microbiota.</title>
        <authorList>
            <person name="Zou Y."/>
            <person name="Xue W."/>
            <person name="Luo G."/>
        </authorList>
    </citation>
    <scope>NUCLEOTIDE SEQUENCE [LARGE SCALE GENOMIC DNA]</scope>
    <source>
        <strain evidence="14">TF05-5AC</strain>
    </source>
</reference>
<dbReference type="Pfam" id="PF12833">
    <property type="entry name" value="HTH_18"/>
    <property type="match status" value="1"/>
</dbReference>
<dbReference type="Gene3D" id="1.10.10.60">
    <property type="entry name" value="Homeodomain-like"/>
    <property type="match status" value="2"/>
</dbReference>
<keyword evidence="15" id="KW-1185">Reference proteome</keyword>
<evidence type="ECO:0000256" key="11">
    <source>
        <dbReference type="SAM" id="MobiDB-lite"/>
    </source>
</evidence>
<dbReference type="PROSITE" id="PS01124">
    <property type="entry name" value="HTH_ARAC_FAMILY_2"/>
    <property type="match status" value="1"/>
</dbReference>
<dbReference type="GeneID" id="97989956"/>
<feature type="region of interest" description="Disordered" evidence="11">
    <location>
        <begin position="226"/>
        <end position="247"/>
    </location>
</feature>
<evidence type="ECO:0000313" key="14">
    <source>
        <dbReference type="EMBL" id="RGE56389.1"/>
    </source>
</evidence>
<dbReference type="InterPro" id="IPR051552">
    <property type="entry name" value="HptR"/>
</dbReference>
<dbReference type="AlphaFoldDB" id="A0A3E3HX57"/>
<evidence type="ECO:0000256" key="6">
    <source>
        <dbReference type="ARBA" id="ARBA00023015"/>
    </source>
</evidence>
<dbReference type="InterPro" id="IPR001789">
    <property type="entry name" value="Sig_transdc_resp-reg_receiver"/>
</dbReference>
<evidence type="ECO:0000256" key="8">
    <source>
        <dbReference type="ARBA" id="ARBA00023163"/>
    </source>
</evidence>
<dbReference type="SMART" id="SM00342">
    <property type="entry name" value="HTH_ARAC"/>
    <property type="match status" value="1"/>
</dbReference>
<dbReference type="PANTHER" id="PTHR42713">
    <property type="entry name" value="HISTIDINE KINASE-RELATED"/>
    <property type="match status" value="1"/>
</dbReference>
<evidence type="ECO:0000256" key="5">
    <source>
        <dbReference type="ARBA" id="ARBA00023012"/>
    </source>
</evidence>
<dbReference type="SUPFAM" id="SSF46689">
    <property type="entry name" value="Homeodomain-like"/>
    <property type="match status" value="1"/>
</dbReference>
<comment type="subcellular location">
    <subcellularLocation>
        <location evidence="1">Cytoplasm</location>
    </subcellularLocation>
</comment>
<keyword evidence="8" id="KW-0804">Transcription</keyword>
<dbReference type="InterPro" id="IPR011006">
    <property type="entry name" value="CheY-like_superfamily"/>
</dbReference>
<keyword evidence="5" id="KW-0902">Two-component regulatory system</keyword>
<keyword evidence="4 10" id="KW-0597">Phosphoprotein</keyword>
<dbReference type="CDD" id="cd17536">
    <property type="entry name" value="REC_YesN-like"/>
    <property type="match status" value="1"/>
</dbReference>
<proteinExistence type="predicted"/>
<dbReference type="GO" id="GO:0003700">
    <property type="term" value="F:DNA-binding transcription factor activity"/>
    <property type="evidence" value="ECO:0007669"/>
    <property type="project" value="InterPro"/>
</dbReference>
<dbReference type="RefSeq" id="WP_117545593.1">
    <property type="nucleotide sequence ID" value="NZ_JBKUNB010000019.1"/>
</dbReference>
<sequence>MKKVILVDDEKLVAEAIRRQVDWESCGAVLCRVCLNAFEALKAVEEVRPDIIITDIKMPVMDGLELVRRVRESDPYPEFIILSGYGEFELAKQAMKEGVKQFLLKPCSEEDIRRAIQSALRELEIKNANLETAVHKEGIRTALLRQTILTCLQEDFTSFFRDADFPMLMERDILLWAGFSQVPLPAVGRGLMDIFQGCAAGRLSFIPVAVRIGQAVGGFYVLQREGGKNGPGRENEKEMGSRMGGDVRNKEGRIAEGGIAGGRSGMEAYAGNGTGDTGSHTGGAAVPSGLMEELKETLAEYITRTLGIHPEKRICCPVNLRGLMGFMEREYGVYDGFYYTLGRNWFRREKMGLHSRPEKEFPEAVCLPADTDTLQEEEYRDFTDIIIEYVRTHYAEEGLNLKWIAGQLVFLNEDYVSKRFAQRAGCKFTAYLNRTRVEAAKQLLESTAAGSESAAAAVGYGNNPKYFTKVFKKYTGYTPTEYKQLYGRRV</sequence>
<evidence type="ECO:0000256" key="9">
    <source>
        <dbReference type="ARBA" id="ARBA00024867"/>
    </source>
</evidence>
<dbReference type="PROSITE" id="PS50110">
    <property type="entry name" value="RESPONSE_REGULATORY"/>
    <property type="match status" value="1"/>
</dbReference>
<dbReference type="Pfam" id="PF00072">
    <property type="entry name" value="Response_reg"/>
    <property type="match status" value="1"/>
</dbReference>